<dbReference type="SUPFAM" id="SSF55874">
    <property type="entry name" value="ATPase domain of HSP90 chaperone/DNA topoisomerase II/histidine kinase"/>
    <property type="match status" value="1"/>
</dbReference>
<dbReference type="GO" id="GO:0006298">
    <property type="term" value="P:mismatch repair"/>
    <property type="evidence" value="ECO:0007669"/>
    <property type="project" value="InterPro"/>
</dbReference>
<dbReference type="GO" id="GO:0032389">
    <property type="term" value="C:MutLalpha complex"/>
    <property type="evidence" value="ECO:0007669"/>
    <property type="project" value="TreeGrafter"/>
</dbReference>
<dbReference type="Proteomes" id="UP000018538">
    <property type="component" value="Unassembled WGS sequence"/>
</dbReference>
<dbReference type="InterPro" id="IPR014721">
    <property type="entry name" value="Ribsml_uS5_D2-typ_fold_subgr"/>
</dbReference>
<dbReference type="Pfam" id="PF13589">
    <property type="entry name" value="HATPase_c_3"/>
    <property type="match status" value="1"/>
</dbReference>
<dbReference type="InterPro" id="IPR036890">
    <property type="entry name" value="HATPase_C_sf"/>
</dbReference>
<dbReference type="InterPro" id="IPR013507">
    <property type="entry name" value="DNA_mismatch_S5_2-like"/>
</dbReference>
<evidence type="ECO:0000256" key="5">
    <source>
        <dbReference type="ARBA" id="ARBA00023242"/>
    </source>
</evidence>
<evidence type="ECO:0000313" key="8">
    <source>
        <dbReference type="EMBL" id="ETB57808.1"/>
    </source>
</evidence>
<dbReference type="InterPro" id="IPR038973">
    <property type="entry name" value="MutL/Mlh/Pms-like"/>
</dbReference>
<feature type="region of interest" description="Disordered" evidence="6">
    <location>
        <begin position="475"/>
        <end position="512"/>
    </location>
</feature>
<evidence type="ECO:0000259" key="7">
    <source>
        <dbReference type="SMART" id="SM01340"/>
    </source>
</evidence>
<dbReference type="SMART" id="SM01340">
    <property type="entry name" value="DNA_mis_repair"/>
    <property type="match status" value="1"/>
</dbReference>
<evidence type="ECO:0000256" key="3">
    <source>
        <dbReference type="ARBA" id="ARBA00022763"/>
    </source>
</evidence>
<dbReference type="EMBL" id="KI635795">
    <property type="protein sequence ID" value="ETB57808.1"/>
    <property type="molecule type" value="Genomic_DNA"/>
</dbReference>
<feature type="domain" description="DNA mismatch repair protein S5" evidence="7">
    <location>
        <begin position="322"/>
        <end position="442"/>
    </location>
</feature>
<evidence type="ECO:0000256" key="1">
    <source>
        <dbReference type="ARBA" id="ARBA00004123"/>
    </source>
</evidence>
<dbReference type="SUPFAM" id="SSF54211">
    <property type="entry name" value="Ribosomal protein S5 domain 2-like"/>
    <property type="match status" value="1"/>
</dbReference>
<protein>
    <recommendedName>
        <fullName evidence="7">DNA mismatch repair protein S5 domain-containing protein</fullName>
    </recommendedName>
</protein>
<keyword evidence="9" id="KW-1185">Reference proteome</keyword>
<dbReference type="GO" id="GO:0030983">
    <property type="term" value="F:mismatched DNA binding"/>
    <property type="evidence" value="ECO:0007669"/>
    <property type="project" value="InterPro"/>
</dbReference>
<dbReference type="GO" id="GO:0016887">
    <property type="term" value="F:ATP hydrolysis activity"/>
    <property type="evidence" value="ECO:0007669"/>
    <property type="project" value="InterPro"/>
</dbReference>
<keyword evidence="5" id="KW-0539">Nucleus</keyword>
<comment type="similarity">
    <text evidence="2">Belongs to the DNA mismatch repair MutL/HexB family.</text>
</comment>
<feature type="compositionally biased region" description="Low complexity" evidence="6">
    <location>
        <begin position="477"/>
        <end position="498"/>
    </location>
</feature>
<reference evidence="8 9" key="1">
    <citation type="submission" date="2013-11" db="EMBL/GenBank/DDBJ databases">
        <title>The Genome Sequence of Plasmodium yoelii 17X.</title>
        <authorList>
            <consortium name="The Broad Institute Genomics Platform"/>
            <consortium name="The Broad Institute Genome Sequencing Center for Infectious Disease"/>
            <person name="Neafsey D."/>
            <person name="Adams J."/>
            <person name="Walker B."/>
            <person name="Young S.K."/>
            <person name="Zeng Q."/>
            <person name="Gargeya S."/>
            <person name="Fitzgerald M."/>
            <person name="Haas B."/>
            <person name="Abouelleil A."/>
            <person name="Alvarado L."/>
            <person name="Chapman S.B."/>
            <person name="Gainer-Dewar J."/>
            <person name="Goldberg J."/>
            <person name="Griggs A."/>
            <person name="Gujja S."/>
            <person name="Hansen M."/>
            <person name="Howarth C."/>
            <person name="Imamovic A."/>
            <person name="Ireland A."/>
            <person name="Larimer J."/>
            <person name="McCowan C."/>
            <person name="Murphy C."/>
            <person name="Pearson M."/>
            <person name="Poon T.W."/>
            <person name="Priest M."/>
            <person name="Roberts A."/>
            <person name="Saif S."/>
            <person name="Shea T."/>
            <person name="Sykes S."/>
            <person name="Wortman J."/>
            <person name="Nusbaum C."/>
            <person name="Birren B."/>
        </authorList>
    </citation>
    <scope>NUCLEOTIDE SEQUENCE [LARGE SCALE GENOMIC DNA]</scope>
    <source>
        <strain evidence="8 9">17X</strain>
    </source>
</reference>
<keyword evidence="4" id="KW-0234">DNA repair</keyword>
<proteinExistence type="inferred from homology"/>
<dbReference type="OrthoDB" id="10263226at2759"/>
<comment type="subcellular location">
    <subcellularLocation>
        <location evidence="1">Nucleus</location>
    </subcellularLocation>
</comment>
<accession>V7PHL3</accession>
<dbReference type="Gene3D" id="3.30.230.10">
    <property type="match status" value="1"/>
</dbReference>
<dbReference type="FunFam" id="3.30.565.10:FF:000079">
    <property type="entry name" value="DNA mismatch repair protein MLH"/>
    <property type="match status" value="1"/>
</dbReference>
<dbReference type="PROSITE" id="PS00058">
    <property type="entry name" value="DNA_MISMATCH_REPAIR_1"/>
    <property type="match status" value="1"/>
</dbReference>
<dbReference type="NCBIfam" id="TIGR00585">
    <property type="entry name" value="mutl"/>
    <property type="match status" value="1"/>
</dbReference>
<dbReference type="InterPro" id="IPR032189">
    <property type="entry name" value="Mlh1_C"/>
</dbReference>
<dbReference type="Gene3D" id="3.30.565.10">
    <property type="entry name" value="Histidine kinase-like ATPase, C-terminal domain"/>
    <property type="match status" value="1"/>
</dbReference>
<dbReference type="GO" id="GO:0140664">
    <property type="term" value="F:ATP-dependent DNA damage sensor activity"/>
    <property type="evidence" value="ECO:0007669"/>
    <property type="project" value="InterPro"/>
</dbReference>
<dbReference type="CDD" id="cd16926">
    <property type="entry name" value="HATPase_MutL-MLH-PMS-like"/>
    <property type="match status" value="1"/>
</dbReference>
<evidence type="ECO:0000313" key="9">
    <source>
        <dbReference type="Proteomes" id="UP000018538"/>
    </source>
</evidence>
<dbReference type="Pfam" id="PF16413">
    <property type="entry name" value="Mlh1_C"/>
    <property type="match status" value="1"/>
</dbReference>
<dbReference type="FunFam" id="3.30.230.10:FF:000014">
    <property type="entry name" value="DNA mismatch repair protein Mlh1"/>
    <property type="match status" value="1"/>
</dbReference>
<keyword evidence="3" id="KW-0227">DNA damage</keyword>
<dbReference type="AlphaFoldDB" id="V7PHL3"/>
<organism evidence="8 9">
    <name type="scientific">Plasmodium yoelii 17X</name>
    <dbReference type="NCBI Taxonomy" id="1323249"/>
    <lineage>
        <taxon>Eukaryota</taxon>
        <taxon>Sar</taxon>
        <taxon>Alveolata</taxon>
        <taxon>Apicomplexa</taxon>
        <taxon>Aconoidasida</taxon>
        <taxon>Haemosporida</taxon>
        <taxon>Plasmodiidae</taxon>
        <taxon>Plasmodium</taxon>
        <taxon>Plasmodium (Vinckeia)</taxon>
    </lineage>
</organism>
<dbReference type="PANTHER" id="PTHR10073:SF12">
    <property type="entry name" value="DNA MISMATCH REPAIR PROTEIN MLH1"/>
    <property type="match status" value="1"/>
</dbReference>
<dbReference type="PANTHER" id="PTHR10073">
    <property type="entry name" value="DNA MISMATCH REPAIR PROTEIN MLH, PMS, MUTL"/>
    <property type="match status" value="1"/>
</dbReference>
<gene>
    <name evidence="8" type="ORF">YYC_04620</name>
</gene>
<dbReference type="Pfam" id="PF01119">
    <property type="entry name" value="DNA_mis_repair"/>
    <property type="match status" value="1"/>
</dbReference>
<evidence type="ECO:0000256" key="4">
    <source>
        <dbReference type="ARBA" id="ARBA00023204"/>
    </source>
</evidence>
<sequence>MSDIKDNKINSEENERRIIKLCKEDINRIAAGEVIIRPCNALKELVENSLDANSTNISVQLNKGGLKSVQIIDDGDGIHKDDLYIVCERFTTSKISSHKDIRSIKTFGFRGEALASISHVSYLTITTKKRKSSSCYTCSYKDGKPTQKEPTACSGKDGTIIRFDDLFYNMKTRLKTLNHNDEYNKCLDVLQKYSIHYPHVTFTCKKWLSNVVDLSTYNAGKGIGGIGGIYVIKNKRKENFNDVISGLQTGETGQENEQNFQENEQNFQENEQNCQNTDQNDQNNLIKTNEKGYCEFERKILEEEKELDKNYEKYLNNTKTIIQKIYGRSVSKELIPIFVNEKIPTFFKCYGLISGPSYNSKKSSYIFFINDRLVESNILKRACENQYNNFLGKGNYPWVYLALRLKYDIVDINVHPTKKEVHFLYQDEIATLISKKIEQVLKNINNMRSYNAPTVNLLQTKFDLNTGKIDIKKEKQTGSNGYSTGYSNGYSNSHSNSHIDGQRGSDNKSGVKKAIDTKRVRTDYKQITLTNYFVKKSDDNKKEITLFEDNEYETFQLEGPKPALYNVSQDKHISNICYDRKLPSECDEITSIKKLRKICEEKEKKELTECLKNSIYVGPVDNMHSLIQYKEKLLMIKMPLIIKEIIYQSILNRIGKIPPFKFDPPIPLYDLLLVGLNNSYSGFFENPNYANKNIEIVCNELEQIFYSYEEMYADYFSIVIEDGHIVTFPACCGEYFPGQEFLPLLFLRLAIQIDYENEINCINGICYLLANFYSKITLTSDTEWTYHDELKMIKERQVEMLLNQKKEKNSKNNENDNENEQNYDINFDSILGDETVIDVNKHLPVSKNINLVFEQYFFPMIQLNNSMKIPNIFSTNGYIIELTSLNQLYKIFERC</sequence>
<evidence type="ECO:0000256" key="2">
    <source>
        <dbReference type="ARBA" id="ARBA00006082"/>
    </source>
</evidence>
<name>V7PHL3_PLAYE</name>
<dbReference type="GO" id="GO:0005524">
    <property type="term" value="F:ATP binding"/>
    <property type="evidence" value="ECO:0007669"/>
    <property type="project" value="InterPro"/>
</dbReference>
<dbReference type="InterPro" id="IPR014762">
    <property type="entry name" value="DNA_mismatch_repair_CS"/>
</dbReference>
<evidence type="ECO:0000256" key="6">
    <source>
        <dbReference type="SAM" id="MobiDB-lite"/>
    </source>
</evidence>
<dbReference type="InterPro" id="IPR020568">
    <property type="entry name" value="Ribosomal_Su5_D2-typ_SF"/>
</dbReference>
<dbReference type="InterPro" id="IPR002099">
    <property type="entry name" value="MutL/Mlh/PMS"/>
</dbReference>